<keyword evidence="3" id="KW-1185">Reference proteome</keyword>
<name>A0A8H7T635_9HELO</name>
<comment type="caution">
    <text evidence="2">The sequence shown here is derived from an EMBL/GenBank/DDBJ whole genome shotgun (WGS) entry which is preliminary data.</text>
</comment>
<organism evidence="2 3">
    <name type="scientific">Cadophora malorum</name>
    <dbReference type="NCBI Taxonomy" id="108018"/>
    <lineage>
        <taxon>Eukaryota</taxon>
        <taxon>Fungi</taxon>
        <taxon>Dikarya</taxon>
        <taxon>Ascomycota</taxon>
        <taxon>Pezizomycotina</taxon>
        <taxon>Leotiomycetes</taxon>
        <taxon>Helotiales</taxon>
        <taxon>Ploettnerulaceae</taxon>
        <taxon>Cadophora</taxon>
    </lineage>
</organism>
<reference evidence="2" key="1">
    <citation type="submission" date="2021-02" db="EMBL/GenBank/DDBJ databases">
        <title>Genome sequence Cadophora malorum strain M34.</title>
        <authorList>
            <person name="Stefanovic E."/>
            <person name="Vu D."/>
            <person name="Scully C."/>
            <person name="Dijksterhuis J."/>
            <person name="Roader J."/>
            <person name="Houbraken J."/>
        </authorList>
    </citation>
    <scope>NUCLEOTIDE SEQUENCE</scope>
    <source>
        <strain evidence="2">M34</strain>
    </source>
</reference>
<evidence type="ECO:0000256" key="1">
    <source>
        <dbReference type="SAM" id="MobiDB-lite"/>
    </source>
</evidence>
<feature type="region of interest" description="Disordered" evidence="1">
    <location>
        <begin position="31"/>
        <end position="69"/>
    </location>
</feature>
<dbReference type="AlphaFoldDB" id="A0A8H7T635"/>
<proteinExistence type="predicted"/>
<dbReference type="Proteomes" id="UP000664132">
    <property type="component" value="Unassembled WGS sequence"/>
</dbReference>
<sequence>MNSVFVRNGDKPEHCCDCRLQVDENRMLAMPRGPKAPHSASSVSEKVKNTRSAPSIPAATPGLSAGSKHLSKKVRFDNAPLVQQQPIYGSASSSKPVPIVTSQRQTAGLSKETDIIDLTYDIDREGSLPQDCIKTLLGLTTINGKINTNLNFDDMWAFALRLKDLFSSNNIRLFPPTWANTYRAEKANSSFGRKKYDKFVILLSIDRKLRTVLLVKSSKSAFYFDSISNGSIKQDLQKRIQFIIGVNKATLGEDWQHLHTNTYHKHLNGHSGLLALLSLESILRAFSLPDVTPTPQTLRYKYAEMIPAAHPASAGDLEPLLQEYFLLEGSSIRLEAFERDIEWAKSLRLPEPGVIIKDEGEDEVEYFEESDDEDRLHSTTQLFVFHPIIPLSPVLLANNSLTRHAPYKRTGGN</sequence>
<evidence type="ECO:0000313" key="2">
    <source>
        <dbReference type="EMBL" id="KAG4413117.1"/>
    </source>
</evidence>
<dbReference type="EMBL" id="JAFJYH010000332">
    <property type="protein sequence ID" value="KAG4413117.1"/>
    <property type="molecule type" value="Genomic_DNA"/>
</dbReference>
<accession>A0A8H7T635</accession>
<protein>
    <submittedName>
        <fullName evidence="2">Uncharacterized protein</fullName>
    </submittedName>
</protein>
<gene>
    <name evidence="2" type="ORF">IFR04_013734</name>
</gene>
<dbReference type="OrthoDB" id="10425543at2759"/>
<evidence type="ECO:0000313" key="3">
    <source>
        <dbReference type="Proteomes" id="UP000664132"/>
    </source>
</evidence>